<accession>A0A1R1XK83</accession>
<keyword evidence="2" id="KW-1185">Reference proteome</keyword>
<comment type="caution">
    <text evidence="1">The sequence shown here is derived from an EMBL/GenBank/DDBJ whole genome shotgun (WGS) entry which is preliminary data.</text>
</comment>
<evidence type="ECO:0000313" key="2">
    <source>
        <dbReference type="Proteomes" id="UP000187283"/>
    </source>
</evidence>
<dbReference type="Proteomes" id="UP000187283">
    <property type="component" value="Unassembled WGS sequence"/>
</dbReference>
<sequence>MKVSAKKGSKILKFSGQGCKGKGEIIDISDTIEIPNTISRFGSRGFSFVVSRKDGGGDYGGIGKPAFNYLGYDEIPSILGIEDYNQIEPNDYYD</sequence>
<proteinExistence type="predicted"/>
<name>A0A1R1XK83_9FUNG</name>
<evidence type="ECO:0000313" key="1">
    <source>
        <dbReference type="EMBL" id="OMJ15016.1"/>
    </source>
</evidence>
<gene>
    <name evidence="1" type="ORF">AYI70_g7535</name>
</gene>
<protein>
    <submittedName>
        <fullName evidence="1">Uncharacterized protein</fullName>
    </submittedName>
</protein>
<reference evidence="1 2" key="1">
    <citation type="submission" date="2017-01" db="EMBL/GenBank/DDBJ databases">
        <authorList>
            <person name="Mah S.A."/>
            <person name="Swanson W.J."/>
            <person name="Moy G.W."/>
            <person name="Vacquier V.D."/>
        </authorList>
    </citation>
    <scope>NUCLEOTIDE SEQUENCE [LARGE SCALE GENOMIC DNA]</scope>
    <source>
        <strain evidence="1 2">GSMNP</strain>
    </source>
</reference>
<dbReference type="AlphaFoldDB" id="A0A1R1XK83"/>
<organism evidence="1 2">
    <name type="scientific">Smittium culicis</name>
    <dbReference type="NCBI Taxonomy" id="133412"/>
    <lineage>
        <taxon>Eukaryota</taxon>
        <taxon>Fungi</taxon>
        <taxon>Fungi incertae sedis</taxon>
        <taxon>Zoopagomycota</taxon>
        <taxon>Kickxellomycotina</taxon>
        <taxon>Harpellomycetes</taxon>
        <taxon>Harpellales</taxon>
        <taxon>Legeriomycetaceae</taxon>
        <taxon>Smittium</taxon>
    </lineage>
</organism>
<dbReference type="EMBL" id="LSSN01002814">
    <property type="protein sequence ID" value="OMJ15016.1"/>
    <property type="molecule type" value="Genomic_DNA"/>
</dbReference>